<name>A0A1H6A1M3_9ACTN</name>
<gene>
    <name evidence="2" type="ORF">SAMN04489712_105108</name>
</gene>
<keyword evidence="2" id="KW-0575">Peroxidase</keyword>
<dbReference type="OrthoDB" id="657225at2"/>
<dbReference type="Gene3D" id="1.20.1290.10">
    <property type="entry name" value="AhpD-like"/>
    <property type="match status" value="1"/>
</dbReference>
<accession>A0A1H6A1M3</accession>
<dbReference type="InterPro" id="IPR029032">
    <property type="entry name" value="AhpD-like"/>
</dbReference>
<dbReference type="EMBL" id="FNVO01000005">
    <property type="protein sequence ID" value="SEG41945.1"/>
    <property type="molecule type" value="Genomic_DNA"/>
</dbReference>
<organism evidence="2 3">
    <name type="scientific">Thermomonospora echinospora</name>
    <dbReference type="NCBI Taxonomy" id="1992"/>
    <lineage>
        <taxon>Bacteria</taxon>
        <taxon>Bacillati</taxon>
        <taxon>Actinomycetota</taxon>
        <taxon>Actinomycetes</taxon>
        <taxon>Streptosporangiales</taxon>
        <taxon>Thermomonosporaceae</taxon>
        <taxon>Thermomonospora</taxon>
    </lineage>
</organism>
<evidence type="ECO:0000313" key="2">
    <source>
        <dbReference type="EMBL" id="SEG41945.1"/>
    </source>
</evidence>
<evidence type="ECO:0000259" key="1">
    <source>
        <dbReference type="Pfam" id="PF02627"/>
    </source>
</evidence>
<dbReference type="GO" id="GO:0051920">
    <property type="term" value="F:peroxiredoxin activity"/>
    <property type="evidence" value="ECO:0007669"/>
    <property type="project" value="InterPro"/>
</dbReference>
<reference evidence="3" key="1">
    <citation type="submission" date="2016-10" db="EMBL/GenBank/DDBJ databases">
        <authorList>
            <person name="Varghese N."/>
            <person name="Submissions S."/>
        </authorList>
    </citation>
    <scope>NUCLEOTIDE SEQUENCE [LARGE SCALE GENOMIC DNA]</scope>
    <source>
        <strain evidence="3">DSM 43163</strain>
    </source>
</reference>
<protein>
    <submittedName>
        <fullName evidence="2">Alkylhydroperoxidase AhpD family core domain-containing protein</fullName>
    </submittedName>
</protein>
<dbReference type="PANTHER" id="PTHR34846">
    <property type="entry name" value="4-CARBOXYMUCONOLACTONE DECARBOXYLASE FAMILY PROTEIN (AFU_ORTHOLOGUE AFUA_6G11590)"/>
    <property type="match status" value="1"/>
</dbReference>
<evidence type="ECO:0000313" key="3">
    <source>
        <dbReference type="Proteomes" id="UP000236723"/>
    </source>
</evidence>
<dbReference type="AlphaFoldDB" id="A0A1H6A1M3"/>
<sequence>MTRISLNPPRTLWYRMGEWFVRRQYGAALDPVRAMGHHRGVGTAYAMFELQVPRWRKVDRTLKDLAVMAAAVKIGCSWCVDFGTWESHMHGIPLEKVQAVPHWRDSDLFSPVERLVMEYAEAMTEDPPGVTDELVEALRRHGFDDAGLVELTMIVAVENLRSRFNAAAGLTGQGFKDRCEIPAGAGKESGERGR</sequence>
<proteinExistence type="predicted"/>
<keyword evidence="2" id="KW-0560">Oxidoreductase</keyword>
<dbReference type="InterPro" id="IPR003779">
    <property type="entry name" value="CMD-like"/>
</dbReference>
<feature type="domain" description="Carboxymuconolactone decarboxylase-like" evidence="1">
    <location>
        <begin position="55"/>
        <end position="121"/>
    </location>
</feature>
<dbReference type="PANTHER" id="PTHR34846:SF10">
    <property type="entry name" value="CYTOPLASMIC PROTEIN"/>
    <property type="match status" value="1"/>
</dbReference>
<dbReference type="RefSeq" id="WP_103938107.1">
    <property type="nucleotide sequence ID" value="NZ_FNVO01000005.1"/>
</dbReference>
<dbReference type="Pfam" id="PF02627">
    <property type="entry name" value="CMD"/>
    <property type="match status" value="1"/>
</dbReference>
<dbReference type="Proteomes" id="UP000236723">
    <property type="component" value="Unassembled WGS sequence"/>
</dbReference>
<keyword evidence="3" id="KW-1185">Reference proteome</keyword>
<dbReference type="SUPFAM" id="SSF69118">
    <property type="entry name" value="AhpD-like"/>
    <property type="match status" value="1"/>
</dbReference>